<evidence type="ECO:0000256" key="1">
    <source>
        <dbReference type="ARBA" id="ARBA00000085"/>
    </source>
</evidence>
<dbReference type="InterPro" id="IPR029016">
    <property type="entry name" value="GAF-like_dom_sf"/>
</dbReference>
<protein>
    <recommendedName>
        <fullName evidence="2">histidine kinase</fullName>
        <ecNumber evidence="2">2.7.13.3</ecNumber>
    </recommendedName>
</protein>
<dbReference type="PANTHER" id="PTHR42878">
    <property type="entry name" value="TWO-COMPONENT HISTIDINE KINASE"/>
    <property type="match status" value="1"/>
</dbReference>
<keyword evidence="7" id="KW-0067">ATP-binding</keyword>
<organism evidence="10 11">
    <name type="scientific">Mesonia maritima</name>
    <dbReference type="NCBI Taxonomy" id="1793873"/>
    <lineage>
        <taxon>Bacteria</taxon>
        <taxon>Pseudomonadati</taxon>
        <taxon>Bacteroidota</taxon>
        <taxon>Flavobacteriia</taxon>
        <taxon>Flavobacteriales</taxon>
        <taxon>Flavobacteriaceae</taxon>
        <taxon>Mesonia</taxon>
    </lineage>
</organism>
<comment type="caution">
    <text evidence="10">The sequence shown here is derived from an EMBL/GenBank/DDBJ whole genome shotgun (WGS) entry which is preliminary data.</text>
</comment>
<evidence type="ECO:0000256" key="6">
    <source>
        <dbReference type="ARBA" id="ARBA00022777"/>
    </source>
</evidence>
<dbReference type="Proteomes" id="UP001257659">
    <property type="component" value="Unassembled WGS sequence"/>
</dbReference>
<dbReference type="GO" id="GO:0016301">
    <property type="term" value="F:kinase activity"/>
    <property type="evidence" value="ECO:0007669"/>
    <property type="project" value="UniProtKB-KW"/>
</dbReference>
<proteinExistence type="predicted"/>
<evidence type="ECO:0000256" key="3">
    <source>
        <dbReference type="ARBA" id="ARBA00022553"/>
    </source>
</evidence>
<dbReference type="InterPro" id="IPR050351">
    <property type="entry name" value="BphY/WalK/GraS-like"/>
</dbReference>
<sequence length="409" mass="46727">MQVPQIPYNERERLESLYKLNILNTPPEEEYDNLTRLASVICNVPVALVSLIDKEKQWFKSKIGTDLCDTDRNLSICAHAINAPTEIMEIPNTQKDIRFKNNSLLKNPKGPIIFYCGVPLKDKNGNAVGTLCVIDHKENKLSHEQKVSLQALAHQIEKLFELREQNLHLRAVQKNLEEQNELLKNFAGIVSHDMKMPLTSMIVTTDILRAKYADKLDDQGKKYLGYLKQSSFKLSDYISSILTHYETDKLTDEHPQESFYLNHFLEEIIDLFNIEENCEINFPENDIEITCNRIALEQIILNLIGNSLKYNDKDKIVIDFDCYEDAKHYHFTVSDNGMGIEEKKQKEVFNLFSTVASSDRHGNKGNGIGLSTVKKLVTNLGGTISVTSEVGKNTHFHFSVKKDLHKKIA</sequence>
<evidence type="ECO:0000256" key="8">
    <source>
        <dbReference type="ARBA" id="ARBA00023012"/>
    </source>
</evidence>
<dbReference type="Pfam" id="PF02518">
    <property type="entry name" value="HATPase_c"/>
    <property type="match status" value="1"/>
</dbReference>
<dbReference type="InterPro" id="IPR003594">
    <property type="entry name" value="HATPase_dom"/>
</dbReference>
<evidence type="ECO:0000313" key="11">
    <source>
        <dbReference type="Proteomes" id="UP001257659"/>
    </source>
</evidence>
<name>A0ABU1K600_9FLAO</name>
<dbReference type="Gene3D" id="1.10.287.130">
    <property type="match status" value="1"/>
</dbReference>
<dbReference type="SMART" id="SM00388">
    <property type="entry name" value="HisKA"/>
    <property type="match status" value="1"/>
</dbReference>
<dbReference type="InterPro" id="IPR036890">
    <property type="entry name" value="HATPase_C_sf"/>
</dbReference>
<dbReference type="PRINTS" id="PR00344">
    <property type="entry name" value="BCTRLSENSOR"/>
</dbReference>
<feature type="domain" description="Histidine kinase" evidence="9">
    <location>
        <begin position="189"/>
        <end position="404"/>
    </location>
</feature>
<dbReference type="Pfam" id="PF00512">
    <property type="entry name" value="HisKA"/>
    <property type="match status" value="1"/>
</dbReference>
<dbReference type="EC" id="2.7.13.3" evidence="2"/>
<dbReference type="InterPro" id="IPR004358">
    <property type="entry name" value="Sig_transdc_His_kin-like_C"/>
</dbReference>
<keyword evidence="11" id="KW-1185">Reference proteome</keyword>
<keyword evidence="8" id="KW-0902">Two-component regulatory system</keyword>
<dbReference type="InterPro" id="IPR005467">
    <property type="entry name" value="His_kinase_dom"/>
</dbReference>
<keyword evidence="4" id="KW-0808">Transferase</keyword>
<dbReference type="SUPFAM" id="SSF55781">
    <property type="entry name" value="GAF domain-like"/>
    <property type="match status" value="1"/>
</dbReference>
<dbReference type="InterPro" id="IPR003018">
    <property type="entry name" value="GAF"/>
</dbReference>
<dbReference type="CDD" id="cd00082">
    <property type="entry name" value="HisKA"/>
    <property type="match status" value="1"/>
</dbReference>
<dbReference type="PROSITE" id="PS50109">
    <property type="entry name" value="HIS_KIN"/>
    <property type="match status" value="1"/>
</dbReference>
<dbReference type="SUPFAM" id="SSF55874">
    <property type="entry name" value="ATPase domain of HSP90 chaperone/DNA topoisomerase II/histidine kinase"/>
    <property type="match status" value="1"/>
</dbReference>
<evidence type="ECO:0000256" key="5">
    <source>
        <dbReference type="ARBA" id="ARBA00022741"/>
    </source>
</evidence>
<dbReference type="Gene3D" id="3.30.450.40">
    <property type="match status" value="1"/>
</dbReference>
<keyword evidence="5" id="KW-0547">Nucleotide-binding</keyword>
<dbReference type="Gene3D" id="3.30.565.10">
    <property type="entry name" value="Histidine kinase-like ATPase, C-terminal domain"/>
    <property type="match status" value="1"/>
</dbReference>
<evidence type="ECO:0000256" key="2">
    <source>
        <dbReference type="ARBA" id="ARBA00012438"/>
    </source>
</evidence>
<dbReference type="EMBL" id="JAVDQA010000004">
    <property type="protein sequence ID" value="MDR6301040.1"/>
    <property type="molecule type" value="Genomic_DNA"/>
</dbReference>
<evidence type="ECO:0000313" key="10">
    <source>
        <dbReference type="EMBL" id="MDR6301040.1"/>
    </source>
</evidence>
<dbReference type="SMART" id="SM00387">
    <property type="entry name" value="HATPase_c"/>
    <property type="match status" value="1"/>
</dbReference>
<gene>
    <name evidence="10" type="ORF">GGR31_001687</name>
</gene>
<keyword evidence="3" id="KW-0597">Phosphoprotein</keyword>
<dbReference type="PANTHER" id="PTHR42878:SF7">
    <property type="entry name" value="SENSOR HISTIDINE KINASE GLRK"/>
    <property type="match status" value="1"/>
</dbReference>
<accession>A0ABU1K600</accession>
<dbReference type="Pfam" id="PF01590">
    <property type="entry name" value="GAF"/>
    <property type="match status" value="1"/>
</dbReference>
<evidence type="ECO:0000256" key="4">
    <source>
        <dbReference type="ARBA" id="ARBA00022679"/>
    </source>
</evidence>
<comment type="catalytic activity">
    <reaction evidence="1">
        <text>ATP + protein L-histidine = ADP + protein N-phospho-L-histidine.</text>
        <dbReference type="EC" id="2.7.13.3"/>
    </reaction>
</comment>
<dbReference type="InterPro" id="IPR003661">
    <property type="entry name" value="HisK_dim/P_dom"/>
</dbReference>
<reference evidence="10 11" key="1">
    <citation type="submission" date="2023-07" db="EMBL/GenBank/DDBJ databases">
        <title>Genomic Encyclopedia of Type Strains, Phase IV (KMG-IV): sequencing the most valuable type-strain genomes for metagenomic binning, comparative biology and taxonomic classification.</title>
        <authorList>
            <person name="Goeker M."/>
        </authorList>
    </citation>
    <scope>NUCLEOTIDE SEQUENCE [LARGE SCALE GENOMIC DNA]</scope>
    <source>
        <strain evidence="10 11">DSM 102814</strain>
    </source>
</reference>
<dbReference type="RefSeq" id="WP_309728037.1">
    <property type="nucleotide sequence ID" value="NZ_JAVDQA010000004.1"/>
</dbReference>
<dbReference type="InterPro" id="IPR036097">
    <property type="entry name" value="HisK_dim/P_sf"/>
</dbReference>
<dbReference type="SUPFAM" id="SSF47384">
    <property type="entry name" value="Homodimeric domain of signal transducing histidine kinase"/>
    <property type="match status" value="1"/>
</dbReference>
<evidence type="ECO:0000256" key="7">
    <source>
        <dbReference type="ARBA" id="ARBA00022840"/>
    </source>
</evidence>
<keyword evidence="6 10" id="KW-0418">Kinase</keyword>
<evidence type="ECO:0000259" key="9">
    <source>
        <dbReference type="PROSITE" id="PS50109"/>
    </source>
</evidence>